<evidence type="ECO:0008006" key="4">
    <source>
        <dbReference type="Google" id="ProtNLM"/>
    </source>
</evidence>
<keyword evidence="1" id="KW-0732">Signal</keyword>
<name>A0A841U6N3_9BACL</name>
<accession>A0A841U6N3</accession>
<dbReference type="Proteomes" id="UP000553776">
    <property type="component" value="Unassembled WGS sequence"/>
</dbReference>
<gene>
    <name evidence="2" type="ORF">H7B90_25250</name>
</gene>
<comment type="caution">
    <text evidence="2">The sequence shown here is derived from an EMBL/GenBank/DDBJ whole genome shotgun (WGS) entry which is preliminary data.</text>
</comment>
<dbReference type="EMBL" id="JACJVR010000101">
    <property type="protein sequence ID" value="MBB6694708.1"/>
    <property type="molecule type" value="Genomic_DNA"/>
</dbReference>
<organism evidence="2 3">
    <name type="scientific">Cohnella xylanilytica</name>
    <dbReference type="NCBI Taxonomy" id="557555"/>
    <lineage>
        <taxon>Bacteria</taxon>
        <taxon>Bacillati</taxon>
        <taxon>Bacillota</taxon>
        <taxon>Bacilli</taxon>
        <taxon>Bacillales</taxon>
        <taxon>Paenibacillaceae</taxon>
        <taxon>Cohnella</taxon>
    </lineage>
</organism>
<protein>
    <recommendedName>
        <fullName evidence="4">Lipoprotein</fullName>
    </recommendedName>
</protein>
<dbReference type="RefSeq" id="WP_185138674.1">
    <property type="nucleotide sequence ID" value="NZ_BORM01000019.1"/>
</dbReference>
<reference evidence="2 3" key="1">
    <citation type="submission" date="2020-08" db="EMBL/GenBank/DDBJ databases">
        <title>Cohnella phylogeny.</title>
        <authorList>
            <person name="Dunlap C."/>
        </authorList>
    </citation>
    <scope>NUCLEOTIDE SEQUENCE [LARGE SCALE GENOMIC DNA]</scope>
    <source>
        <strain evidence="2 3">DSM 25239</strain>
    </source>
</reference>
<sequence length="199" mass="21714">MKNRRKWGYGIVVAAITLLLAACAGHSDESAGSGTVAREAAQYSLDVKAERFEPPPEGTKVDPLPRTSSIYIESERTKADVRLDFSLNRKGDFTLAEGKGTLTIKGRDIPFTLDQVSVVHTEKLRDGTEFVFGGLQANAGAGIEPPAFAFGFRFIPQTQELELRLSNGEGLLVFGHGNTIARHEKEIDDIEANNRPQNT</sequence>
<evidence type="ECO:0000313" key="3">
    <source>
        <dbReference type="Proteomes" id="UP000553776"/>
    </source>
</evidence>
<dbReference type="AlphaFoldDB" id="A0A841U6N3"/>
<evidence type="ECO:0000256" key="1">
    <source>
        <dbReference type="SAM" id="SignalP"/>
    </source>
</evidence>
<feature type="signal peptide" evidence="1">
    <location>
        <begin position="1"/>
        <end position="24"/>
    </location>
</feature>
<dbReference type="PROSITE" id="PS51257">
    <property type="entry name" value="PROKAR_LIPOPROTEIN"/>
    <property type="match status" value="1"/>
</dbReference>
<feature type="chain" id="PRO_5039622728" description="Lipoprotein" evidence="1">
    <location>
        <begin position="25"/>
        <end position="199"/>
    </location>
</feature>
<keyword evidence="3" id="KW-1185">Reference proteome</keyword>
<proteinExistence type="predicted"/>
<evidence type="ECO:0000313" key="2">
    <source>
        <dbReference type="EMBL" id="MBB6694708.1"/>
    </source>
</evidence>